<dbReference type="GO" id="GO:0004488">
    <property type="term" value="F:methylenetetrahydrofolate dehydrogenase (NADP+) activity"/>
    <property type="evidence" value="ECO:0007669"/>
    <property type="project" value="InterPro"/>
</dbReference>
<reference evidence="11 12" key="1">
    <citation type="journal article" date="2016" name="Nat. Commun.">
        <title>Thousands of microbial genomes shed light on interconnected biogeochemical processes in an aquifer system.</title>
        <authorList>
            <person name="Anantharaman K."/>
            <person name="Brown C.T."/>
            <person name="Hug L.A."/>
            <person name="Sharon I."/>
            <person name="Castelle C.J."/>
            <person name="Probst A.J."/>
            <person name="Thomas B.C."/>
            <person name="Singh A."/>
            <person name="Wilkins M.J."/>
            <person name="Karaoz U."/>
            <person name="Brodie E.L."/>
            <person name="Williams K.H."/>
            <person name="Hubbard S.S."/>
            <person name="Banfield J.F."/>
        </authorList>
    </citation>
    <scope>NUCLEOTIDE SEQUENCE [LARGE SCALE GENOMIC DNA]</scope>
</reference>
<evidence type="ECO:0000256" key="3">
    <source>
        <dbReference type="ARBA" id="ARBA00022755"/>
    </source>
</evidence>
<dbReference type="InterPro" id="IPR020631">
    <property type="entry name" value="THF_DH/CycHdrlase_NAD-bd_dom"/>
</dbReference>
<dbReference type="SUPFAM" id="SSF51735">
    <property type="entry name" value="NAD(P)-binding Rossmann-fold domains"/>
    <property type="match status" value="1"/>
</dbReference>
<evidence type="ECO:0000259" key="9">
    <source>
        <dbReference type="Pfam" id="PF00763"/>
    </source>
</evidence>
<dbReference type="Gene3D" id="3.40.50.720">
    <property type="entry name" value="NAD(P)-binding Rossmann-like Domain"/>
    <property type="match status" value="1"/>
</dbReference>
<feature type="domain" description="Tetrahydrofolate dehydrogenase/cyclohydrolase catalytic" evidence="9">
    <location>
        <begin position="3"/>
        <end position="105"/>
    </location>
</feature>
<dbReference type="PANTHER" id="PTHR48099">
    <property type="entry name" value="C-1-TETRAHYDROFOLATE SYNTHASE, CYTOPLASMIC-RELATED"/>
    <property type="match status" value="1"/>
</dbReference>
<dbReference type="Pfam" id="PF02882">
    <property type="entry name" value="THF_DHG_CYH_C"/>
    <property type="match status" value="1"/>
</dbReference>
<comment type="pathway">
    <text evidence="1">One-carbon metabolism; tetrahydrofolate interconversion.</text>
</comment>
<evidence type="ECO:0000259" key="10">
    <source>
        <dbReference type="Pfam" id="PF02882"/>
    </source>
</evidence>
<dbReference type="AlphaFoldDB" id="A0A1F6X2S2"/>
<evidence type="ECO:0000256" key="6">
    <source>
        <dbReference type="ARBA" id="ARBA00023002"/>
    </source>
</evidence>
<evidence type="ECO:0000256" key="7">
    <source>
        <dbReference type="ARBA" id="ARBA00023167"/>
    </source>
</evidence>
<organism evidence="11 12">
    <name type="scientific">Candidatus Nomurabacteria bacterium RIFCSPLOWO2_01_FULL_33_24</name>
    <dbReference type="NCBI Taxonomy" id="1801765"/>
    <lineage>
        <taxon>Bacteria</taxon>
        <taxon>Candidatus Nomuraibacteriota</taxon>
    </lineage>
</organism>
<evidence type="ECO:0008006" key="13">
    <source>
        <dbReference type="Google" id="ProtNLM"/>
    </source>
</evidence>
<keyword evidence="8" id="KW-0511">Multifunctional enzyme</keyword>
<evidence type="ECO:0000256" key="4">
    <source>
        <dbReference type="ARBA" id="ARBA00022801"/>
    </source>
</evidence>
<dbReference type="InterPro" id="IPR000672">
    <property type="entry name" value="THF_DH/CycHdrlase"/>
</dbReference>
<evidence type="ECO:0000313" key="12">
    <source>
        <dbReference type="Proteomes" id="UP000185809"/>
    </source>
</evidence>
<keyword evidence="6" id="KW-0560">Oxidoreductase</keyword>
<dbReference type="PANTHER" id="PTHR48099:SF5">
    <property type="entry name" value="C-1-TETRAHYDROFOLATE SYNTHASE, CYTOPLASMIC"/>
    <property type="match status" value="1"/>
</dbReference>
<dbReference type="Pfam" id="PF00763">
    <property type="entry name" value="THF_DHG_CYH"/>
    <property type="match status" value="1"/>
</dbReference>
<dbReference type="InterPro" id="IPR020630">
    <property type="entry name" value="THF_DH/CycHdrlase_cat_dom"/>
</dbReference>
<keyword evidence="3" id="KW-0658">Purine biosynthesis</keyword>
<dbReference type="GO" id="GO:0006164">
    <property type="term" value="P:purine nucleotide biosynthetic process"/>
    <property type="evidence" value="ECO:0007669"/>
    <property type="project" value="UniProtKB-KW"/>
</dbReference>
<evidence type="ECO:0000256" key="1">
    <source>
        <dbReference type="ARBA" id="ARBA00004777"/>
    </source>
</evidence>
<accession>A0A1F6X2S2</accession>
<evidence type="ECO:0000256" key="2">
    <source>
        <dbReference type="ARBA" id="ARBA00022563"/>
    </source>
</evidence>
<dbReference type="Gene3D" id="3.40.50.10860">
    <property type="entry name" value="Leucine Dehydrogenase, chain A, domain 1"/>
    <property type="match status" value="1"/>
</dbReference>
<dbReference type="InterPro" id="IPR036291">
    <property type="entry name" value="NAD(P)-bd_dom_sf"/>
</dbReference>
<dbReference type="PRINTS" id="PR00085">
    <property type="entry name" value="THFDHDRGNASE"/>
</dbReference>
<name>A0A1F6X2S2_9BACT</name>
<dbReference type="Proteomes" id="UP000185809">
    <property type="component" value="Unassembled WGS sequence"/>
</dbReference>
<keyword evidence="7" id="KW-0028">Amino-acid biosynthesis</keyword>
<evidence type="ECO:0000313" key="11">
    <source>
        <dbReference type="EMBL" id="OGI88409.1"/>
    </source>
</evidence>
<gene>
    <name evidence="11" type="ORF">A2995_00940</name>
</gene>
<keyword evidence="7" id="KW-0486">Methionine biosynthesis</keyword>
<dbReference type="SUPFAM" id="SSF53223">
    <property type="entry name" value="Aminoacid dehydrogenase-like, N-terminal domain"/>
    <property type="match status" value="1"/>
</dbReference>
<dbReference type="GO" id="GO:0009086">
    <property type="term" value="P:methionine biosynthetic process"/>
    <property type="evidence" value="ECO:0007669"/>
    <property type="project" value="UniProtKB-KW"/>
</dbReference>
<dbReference type="InterPro" id="IPR046346">
    <property type="entry name" value="Aminoacid_DH-like_N_sf"/>
</dbReference>
<feature type="domain" description="Tetrahydrofolate dehydrogenase/cyclohydrolase NAD(P)-binding" evidence="10">
    <location>
        <begin position="129"/>
        <end position="262"/>
    </location>
</feature>
<dbReference type="EMBL" id="MFUP01000004">
    <property type="protein sequence ID" value="OGI88409.1"/>
    <property type="molecule type" value="Genomic_DNA"/>
</dbReference>
<evidence type="ECO:0000256" key="8">
    <source>
        <dbReference type="ARBA" id="ARBA00023268"/>
    </source>
</evidence>
<keyword evidence="5" id="KW-0521">NADP</keyword>
<proteinExistence type="predicted"/>
<protein>
    <recommendedName>
        <fullName evidence="13">Methenyltetrahydrofolate cyclohydrolase</fullName>
    </recommendedName>
</protein>
<comment type="caution">
    <text evidence="11">The sequence shown here is derived from an EMBL/GenBank/DDBJ whole genome shotgun (WGS) entry which is preliminary data.</text>
</comment>
<keyword evidence="2" id="KW-0554">One-carbon metabolism</keyword>
<keyword evidence="4" id="KW-0378">Hydrolase</keyword>
<evidence type="ECO:0000256" key="5">
    <source>
        <dbReference type="ARBA" id="ARBA00022857"/>
    </source>
</evidence>
<dbReference type="GO" id="GO:0005829">
    <property type="term" value="C:cytosol"/>
    <property type="evidence" value="ECO:0007669"/>
    <property type="project" value="TreeGrafter"/>
</dbReference>
<sequence>MIIDGRKISYEIQKEVQQELKGNNTSLGIIYLGSNPVIDNFIKIKKKFGEEIGIPVVVYKFKSITEKDVKKIADQHPGIIIQLPIPGNLSTSEILNFIPDNKDIDVLSKKSVALFENGKLSILPPVVGAIVEIFNRHNIKIKNKKVVIVGKGKLVGKPISIWFQLQGINPIILEEGDDIIKSIKIADIIISGVGEPNLIKPEMIKKGVILIDAGTSESNGKIKGDADPACAEKCSLFTPVPGGVGPIVVATLFKNLVFYAKKIKTL</sequence>
<dbReference type="GO" id="GO:0035999">
    <property type="term" value="P:tetrahydrofolate interconversion"/>
    <property type="evidence" value="ECO:0007669"/>
    <property type="project" value="TreeGrafter"/>
</dbReference>
<dbReference type="GO" id="GO:0004477">
    <property type="term" value="F:methenyltetrahydrofolate cyclohydrolase activity"/>
    <property type="evidence" value="ECO:0007669"/>
    <property type="project" value="TreeGrafter"/>
</dbReference>